<keyword evidence="2" id="KW-1185">Reference proteome</keyword>
<dbReference type="AlphaFoldDB" id="A0A6V8KMR6"/>
<reference evidence="1 2" key="1">
    <citation type="submission" date="2020-03" db="EMBL/GenBank/DDBJ databases">
        <title>Whole genome shotgun sequence of Phytohabitans rumicis NBRC 108638.</title>
        <authorList>
            <person name="Komaki H."/>
            <person name="Tamura T."/>
        </authorList>
    </citation>
    <scope>NUCLEOTIDE SEQUENCE [LARGE SCALE GENOMIC DNA]</scope>
    <source>
        <strain evidence="1 2">NBRC 108638</strain>
    </source>
</reference>
<gene>
    <name evidence="1" type="ORF">Prum_001140</name>
</gene>
<evidence type="ECO:0000313" key="1">
    <source>
        <dbReference type="EMBL" id="GFJ86472.1"/>
    </source>
</evidence>
<sequence length="101" mass="10687">MTPVTYADPAQLARQVHDTAAELARCLATDVRVDPVQVFVPLLSATLRLREIAEELSRAATSVDEPAARAAHRAGELFAAAGHQLTVAVSGLRDPRATDTG</sequence>
<dbReference type="Proteomes" id="UP000482960">
    <property type="component" value="Unassembled WGS sequence"/>
</dbReference>
<comment type="caution">
    <text evidence="1">The sequence shown here is derived from an EMBL/GenBank/DDBJ whole genome shotgun (WGS) entry which is preliminary data.</text>
</comment>
<evidence type="ECO:0000313" key="2">
    <source>
        <dbReference type="Proteomes" id="UP000482960"/>
    </source>
</evidence>
<proteinExistence type="predicted"/>
<protein>
    <submittedName>
        <fullName evidence="1">Uncharacterized protein</fullName>
    </submittedName>
</protein>
<name>A0A6V8KMR6_9ACTN</name>
<reference evidence="1 2" key="2">
    <citation type="submission" date="2020-03" db="EMBL/GenBank/DDBJ databases">
        <authorList>
            <person name="Ichikawa N."/>
            <person name="Kimura A."/>
            <person name="Kitahashi Y."/>
            <person name="Uohara A."/>
        </authorList>
    </citation>
    <scope>NUCLEOTIDE SEQUENCE [LARGE SCALE GENOMIC DNA]</scope>
    <source>
        <strain evidence="1 2">NBRC 108638</strain>
    </source>
</reference>
<accession>A0A6V8KMR6</accession>
<organism evidence="1 2">
    <name type="scientific">Phytohabitans rumicis</name>
    <dbReference type="NCBI Taxonomy" id="1076125"/>
    <lineage>
        <taxon>Bacteria</taxon>
        <taxon>Bacillati</taxon>
        <taxon>Actinomycetota</taxon>
        <taxon>Actinomycetes</taxon>
        <taxon>Micromonosporales</taxon>
        <taxon>Micromonosporaceae</taxon>
    </lineage>
</organism>
<dbReference type="EMBL" id="BLPG01000001">
    <property type="protein sequence ID" value="GFJ86472.1"/>
    <property type="molecule type" value="Genomic_DNA"/>
</dbReference>